<feature type="active site" evidence="19">
    <location>
        <position position="783"/>
    </location>
</feature>
<dbReference type="CDD" id="cd07125">
    <property type="entry name" value="ALDH_PutA-P5CDH"/>
    <property type="match status" value="1"/>
</dbReference>
<dbReference type="AlphaFoldDB" id="A0A0M2V2U8"/>
<dbReference type="FunFam" id="1.20.5.460:FF:000001">
    <property type="entry name" value="Bifunctional protein PutA"/>
    <property type="match status" value="1"/>
</dbReference>
<comment type="pathway">
    <text evidence="3 18">Amino-acid degradation; L-proline degradation into L-glutamate; L-glutamate from L-proline: step 2/2.</text>
</comment>
<evidence type="ECO:0000256" key="19">
    <source>
        <dbReference type="PIRSR" id="PIRSR000197-1"/>
    </source>
</evidence>
<dbReference type="Proteomes" id="UP000034228">
    <property type="component" value="Unassembled WGS sequence"/>
</dbReference>
<evidence type="ECO:0000313" key="25">
    <source>
        <dbReference type="Proteomes" id="UP000034228"/>
    </source>
</evidence>
<keyword evidence="25" id="KW-1185">Reference proteome</keyword>
<dbReference type="Gene3D" id="3.20.20.220">
    <property type="match status" value="1"/>
</dbReference>
<dbReference type="Pfam" id="PF14850">
    <property type="entry name" value="Pro_dh-DNA_bdg"/>
    <property type="match status" value="1"/>
</dbReference>
<dbReference type="GO" id="GO:0009898">
    <property type="term" value="C:cytoplasmic side of plasma membrane"/>
    <property type="evidence" value="ECO:0007669"/>
    <property type="project" value="TreeGrafter"/>
</dbReference>
<feature type="domain" description="Aldehyde dehydrogenase" evidence="20">
    <location>
        <begin position="563"/>
        <end position="1004"/>
    </location>
</feature>
<dbReference type="GO" id="GO:0003842">
    <property type="term" value="F:L-glutamate gamma-semialdehyde dehydrogenase activity"/>
    <property type="evidence" value="ECO:0007669"/>
    <property type="project" value="UniProtKB-UniRule"/>
</dbReference>
<evidence type="ECO:0000256" key="12">
    <source>
        <dbReference type="ARBA" id="ARBA00023163"/>
    </source>
</evidence>
<dbReference type="STRING" id="336831.WG68_14310"/>
<dbReference type="GO" id="GO:0003677">
    <property type="term" value="F:DNA binding"/>
    <property type="evidence" value="ECO:0007669"/>
    <property type="project" value="UniProtKB-KW"/>
</dbReference>
<evidence type="ECO:0000256" key="6">
    <source>
        <dbReference type="ARBA" id="ARBA00022827"/>
    </source>
</evidence>
<dbReference type="RefSeq" id="WP_046558386.1">
    <property type="nucleotide sequence ID" value="NZ_LAHO01000014.1"/>
</dbReference>
<evidence type="ECO:0000256" key="17">
    <source>
        <dbReference type="ARBA" id="ARBA00060911"/>
    </source>
</evidence>
<dbReference type="PROSITE" id="PS00070">
    <property type="entry name" value="ALDEHYDE_DEHYDR_CYS"/>
    <property type="match status" value="1"/>
</dbReference>
<feature type="domain" description="Aldehyde dehydrogenase" evidence="20">
    <location>
        <begin position="1015"/>
        <end position="1199"/>
    </location>
</feature>
<evidence type="ECO:0000259" key="20">
    <source>
        <dbReference type="Pfam" id="PF00171"/>
    </source>
</evidence>
<dbReference type="InterPro" id="IPR025703">
    <property type="entry name" value="Bifunct_PutA"/>
</dbReference>
<evidence type="ECO:0000256" key="10">
    <source>
        <dbReference type="ARBA" id="ARBA00023062"/>
    </source>
</evidence>
<dbReference type="GO" id="GO:0003700">
    <property type="term" value="F:DNA-binding transcription factor activity"/>
    <property type="evidence" value="ECO:0007669"/>
    <property type="project" value="InterPro"/>
</dbReference>
<dbReference type="Gene3D" id="3.40.605.10">
    <property type="entry name" value="Aldehyde Dehydrogenase, Chain A, domain 1"/>
    <property type="match status" value="2"/>
</dbReference>
<keyword evidence="9 18" id="KW-0520">NAD</keyword>
<evidence type="ECO:0000256" key="14">
    <source>
        <dbReference type="ARBA" id="ARBA00048142"/>
    </source>
</evidence>
<dbReference type="FunFam" id="3.20.20.220:FF:000004">
    <property type="entry name" value="Bifunctional protein PutA"/>
    <property type="match status" value="1"/>
</dbReference>
<proteinExistence type="inferred from homology"/>
<keyword evidence="11 18" id="KW-0238">DNA-binding</keyword>
<dbReference type="SUPFAM" id="SSF51730">
    <property type="entry name" value="FAD-linked oxidoreductase"/>
    <property type="match status" value="1"/>
</dbReference>
<feature type="active site" evidence="19">
    <location>
        <position position="817"/>
    </location>
</feature>
<feature type="domain" description="Proline utilization A proline dehydrogenase N-terminal" evidence="23">
    <location>
        <begin position="12"/>
        <end position="58"/>
    </location>
</feature>
<dbReference type="GO" id="GO:0010133">
    <property type="term" value="P:L-proline catabolic process to L-glutamate"/>
    <property type="evidence" value="ECO:0007669"/>
    <property type="project" value="UniProtKB-UniRule"/>
</dbReference>
<comment type="cofactor">
    <cofactor evidence="1 18">
        <name>FAD</name>
        <dbReference type="ChEBI" id="CHEBI:57692"/>
    </cofactor>
</comment>
<dbReference type="InterPro" id="IPR029041">
    <property type="entry name" value="FAD-linked_oxidoreductase-like"/>
</dbReference>
<comment type="catalytic activity">
    <reaction evidence="15 18">
        <text>L-proline + a quinone = (S)-1-pyrroline-5-carboxylate + a quinol + H(+)</text>
        <dbReference type="Rhea" id="RHEA:23784"/>
        <dbReference type="ChEBI" id="CHEBI:15378"/>
        <dbReference type="ChEBI" id="CHEBI:17388"/>
        <dbReference type="ChEBI" id="CHEBI:24646"/>
        <dbReference type="ChEBI" id="CHEBI:60039"/>
        <dbReference type="ChEBI" id="CHEBI:132124"/>
        <dbReference type="EC" id="1.5.5.2"/>
    </reaction>
</comment>
<dbReference type="PANTHER" id="PTHR42862:SF1">
    <property type="entry name" value="DELTA-1-PYRROLINE-5-CARBOXYLATE DEHYDROGENASE 2, ISOFORM A-RELATED"/>
    <property type="match status" value="1"/>
</dbReference>
<dbReference type="Pfam" id="PF00171">
    <property type="entry name" value="Aldedh"/>
    <property type="match status" value="2"/>
</dbReference>
<evidence type="ECO:0000256" key="7">
    <source>
        <dbReference type="ARBA" id="ARBA00023002"/>
    </source>
</evidence>
<keyword evidence="6 18" id="KW-0274">FAD</keyword>
<dbReference type="NCBIfam" id="NF008869">
    <property type="entry name" value="PRK11904.1"/>
    <property type="match status" value="1"/>
</dbReference>
<dbReference type="InterPro" id="IPR002872">
    <property type="entry name" value="Proline_DH_dom"/>
</dbReference>
<keyword evidence="7 18" id="KW-0560">Oxidoreductase</keyword>
<protein>
    <recommendedName>
        <fullName evidence="18">Bifunctional protein PutA</fullName>
    </recommendedName>
    <domain>
        <recommendedName>
            <fullName evidence="18">Proline dehydrogenase</fullName>
            <ecNumber evidence="18">1.5.5.2</ecNumber>
        </recommendedName>
        <alternativeName>
            <fullName evidence="18">Proline oxidase</fullName>
        </alternativeName>
    </domain>
    <domain>
        <recommendedName>
            <fullName evidence="18">Delta-1-pyrroline-5-carboxylate dehydrogenase</fullName>
            <shortName evidence="18">P5C dehydrogenase</shortName>
            <ecNumber evidence="18">1.2.1.88</ecNumber>
        </recommendedName>
        <alternativeName>
            <fullName evidence="18">L-glutamate gamma-semialdehyde dehydrogenase</fullName>
        </alternativeName>
    </domain>
</protein>
<keyword evidence="8 18" id="KW-0805">Transcription regulation</keyword>
<evidence type="ECO:0000256" key="18">
    <source>
        <dbReference type="PIRNR" id="PIRNR000197"/>
    </source>
</evidence>
<dbReference type="EC" id="1.2.1.88" evidence="18"/>
<evidence type="ECO:0000259" key="21">
    <source>
        <dbReference type="Pfam" id="PF01619"/>
    </source>
</evidence>
<comment type="similarity">
    <text evidence="16 18">In the N-terminal section; belongs to the proline dehydrogenase family.</text>
</comment>
<feature type="domain" description="Proline dehydrogenase" evidence="21">
    <location>
        <begin position="190"/>
        <end position="482"/>
    </location>
</feature>
<evidence type="ECO:0000256" key="8">
    <source>
        <dbReference type="ARBA" id="ARBA00023015"/>
    </source>
</evidence>
<dbReference type="InterPro" id="IPR050485">
    <property type="entry name" value="Proline_metab_enzyme"/>
</dbReference>
<evidence type="ECO:0000313" key="24">
    <source>
        <dbReference type="EMBL" id="KKO44714.1"/>
    </source>
</evidence>
<comment type="catalytic activity">
    <reaction evidence="14 18">
        <text>L-glutamate 5-semialdehyde + NAD(+) + H2O = L-glutamate + NADH + 2 H(+)</text>
        <dbReference type="Rhea" id="RHEA:30235"/>
        <dbReference type="ChEBI" id="CHEBI:15377"/>
        <dbReference type="ChEBI" id="CHEBI:15378"/>
        <dbReference type="ChEBI" id="CHEBI:29985"/>
        <dbReference type="ChEBI" id="CHEBI:57540"/>
        <dbReference type="ChEBI" id="CHEBI:57945"/>
        <dbReference type="ChEBI" id="CHEBI:58066"/>
        <dbReference type="EC" id="1.2.1.88"/>
    </reaction>
</comment>
<comment type="similarity">
    <text evidence="17 18">In the C-terminal section; belongs to the aldehyde dehydrogenase family.</text>
</comment>
<dbReference type="InterPro" id="IPR024089">
    <property type="entry name" value="PRODH_PutA_dom_I/II"/>
</dbReference>
<evidence type="ECO:0000259" key="22">
    <source>
        <dbReference type="Pfam" id="PF14850"/>
    </source>
</evidence>
<dbReference type="InterPro" id="IPR005933">
    <property type="entry name" value="PutA_C"/>
</dbReference>
<dbReference type="FunFam" id="3.40.309.10:FF:000005">
    <property type="entry name" value="1-pyrroline-5-carboxylate dehydrogenase 1"/>
    <property type="match status" value="1"/>
</dbReference>
<dbReference type="PANTHER" id="PTHR42862">
    <property type="entry name" value="DELTA-1-PYRROLINE-5-CARBOXYLATE DEHYDROGENASE 1, ISOFORM A-RELATED"/>
    <property type="match status" value="1"/>
</dbReference>
<evidence type="ECO:0000256" key="11">
    <source>
        <dbReference type="ARBA" id="ARBA00023125"/>
    </source>
</evidence>
<name>A0A0M2V2U8_9GAMM</name>
<evidence type="ECO:0000256" key="5">
    <source>
        <dbReference type="ARBA" id="ARBA00022630"/>
    </source>
</evidence>
<comment type="function">
    <text evidence="18">Oxidizes proline to glutamate for use as a carbon and nitrogen source.</text>
</comment>
<keyword evidence="13" id="KW-0511">Multifunctional enzyme</keyword>
<reference evidence="24 25" key="1">
    <citation type="submission" date="2015-03" db="EMBL/GenBank/DDBJ databases">
        <title>Draft genome sequences of two protease-producing strains of Arsukibacterium isolated from two cold and alkaline environments.</title>
        <authorList>
            <person name="Lylloff J.E."/>
            <person name="Skov L.B."/>
            <person name="Jepsen M."/>
            <person name="Hallin P.F."/>
            <person name="Sorensen S.J."/>
            <person name="Stougaard P."/>
            <person name="Glaring M.A."/>
        </authorList>
    </citation>
    <scope>NUCLEOTIDE SEQUENCE [LARGE SCALE GENOMIC DNA]</scope>
    <source>
        <strain evidence="24 25">GCM72</strain>
    </source>
</reference>
<evidence type="ECO:0000256" key="2">
    <source>
        <dbReference type="ARBA" id="ARBA00004739"/>
    </source>
</evidence>
<dbReference type="SUPFAM" id="SSF53720">
    <property type="entry name" value="ALDH-like"/>
    <property type="match status" value="2"/>
</dbReference>
<dbReference type="Pfam" id="PF18327">
    <property type="entry name" value="PRODH"/>
    <property type="match status" value="1"/>
</dbReference>
<dbReference type="Gene3D" id="3.40.309.10">
    <property type="entry name" value="Aldehyde Dehydrogenase, Chain A, domain 2"/>
    <property type="match status" value="1"/>
</dbReference>
<comment type="caution">
    <text evidence="24">The sequence shown here is derived from an EMBL/GenBank/DDBJ whole genome shotgun (WGS) entry which is preliminary data.</text>
</comment>
<dbReference type="InterPro" id="IPR016162">
    <property type="entry name" value="Ald_DH_N"/>
</dbReference>
<dbReference type="InterPro" id="IPR016161">
    <property type="entry name" value="Ald_DH/histidinol_DH"/>
</dbReference>
<evidence type="ECO:0000256" key="4">
    <source>
        <dbReference type="ARBA" id="ARBA00022491"/>
    </source>
</evidence>
<dbReference type="Gene3D" id="1.20.5.460">
    <property type="entry name" value="Single helix bin"/>
    <property type="match status" value="1"/>
</dbReference>
<comment type="pathway">
    <text evidence="2 18">Amino-acid degradation; L-proline degradation into L-glutamate; L-glutamate from L-proline: step 1/2.</text>
</comment>
<dbReference type="InterPro" id="IPR016160">
    <property type="entry name" value="Ald_DH_CS_CYS"/>
</dbReference>
<evidence type="ECO:0000256" key="3">
    <source>
        <dbReference type="ARBA" id="ARBA00004786"/>
    </source>
</evidence>
<evidence type="ECO:0000256" key="16">
    <source>
        <dbReference type="ARBA" id="ARBA00060889"/>
    </source>
</evidence>
<keyword evidence="10 18" id="KW-0642">Proline metabolism</keyword>
<organism evidence="24 25">
    <name type="scientific">Arsukibacterium ikkense</name>
    <dbReference type="NCBI Taxonomy" id="336831"/>
    <lineage>
        <taxon>Bacteria</taxon>
        <taxon>Pseudomonadati</taxon>
        <taxon>Pseudomonadota</taxon>
        <taxon>Gammaproteobacteria</taxon>
        <taxon>Chromatiales</taxon>
        <taxon>Chromatiaceae</taxon>
        <taxon>Arsukibacterium</taxon>
    </lineage>
</organism>
<evidence type="ECO:0000259" key="23">
    <source>
        <dbReference type="Pfam" id="PF18327"/>
    </source>
</evidence>
<keyword evidence="4 18" id="KW-0678">Repressor</keyword>
<dbReference type="InterPro" id="IPR015590">
    <property type="entry name" value="Aldehyde_DH_dom"/>
</dbReference>
<dbReference type="UniPathway" id="UPA00261">
    <property type="reaction ID" value="UER00373"/>
</dbReference>
<evidence type="ECO:0000256" key="1">
    <source>
        <dbReference type="ARBA" id="ARBA00001974"/>
    </source>
</evidence>
<dbReference type="InterPro" id="IPR041349">
    <property type="entry name" value="PRODH"/>
</dbReference>
<feature type="domain" description="Proline dehydrogenase PutA" evidence="22">
    <location>
        <begin position="67"/>
        <end position="180"/>
    </location>
</feature>
<dbReference type="OrthoDB" id="9812625at2"/>
<dbReference type="InterPro" id="IPR016163">
    <property type="entry name" value="Ald_DH_C"/>
</dbReference>
<dbReference type="InterPro" id="IPR024082">
    <property type="entry name" value="PRODH_PutA_dom_II"/>
</dbReference>
<accession>A0A0M2V2U8</accession>
<sequence length="1268" mass="140095">MLFTGNLTTECPIRQKIRDYYRIDENQIIDLLLPLAEVGMKARSRAWERARQIVLNIRKDQDGQGGIDALLNEFSLSSEEGVVLMCLAEALLRVPDKKTQDALIRDKLANGDWSSHLGSSDSLFVNASSWGLLVTGKMVNYSDQNKAHQFGILKKTLGRLGEPVIRKSVNFAMKIMGKQFVMGTTIDDAIERAADTEKKGYVYSYDMLGEGARTMADAERYYQSYLQAIHAIGKAGKGRGPVKSPGISVKLSAIHPRYEFSHRERVMSELLPKVKELILIAKSYDIGFTIDAEEADRLDISLDIIEAIFSDPDLGDWNGFGLAVQAYQKRAIFVIEWLTQLARKVGRKMMVRLVKGAYWDTEIKTTQQDGLDHYPVFTRKASTDVSYKACAIKLLEARDCLYPQFATHNAYTAATILEVAKGDNTGFEFQRLHGMGESLFDQIVREEKIQCRVYAPVGEHENLLAYLVRRLLENGANSSFVNAIVDTTQPVEALLPDPVETLQGLRNKYNTQIKMPIDLFGAERANSRGLDLTDINTLLPFKANLDKWFSENLLSADQLPADAIAVKNPANHQQIIGHVKLHNSEQMQQLLSNADEAFKSWSQTPISQRANLLRRIADILERHHDELVAICIKEAGKVAQDGIDEVREAVDFCRYYAARAEDLAKDERFEPRGVILCISPWNFPLAIFLGQVAAAIVTGNTVIAKPAEQTSLIALRTIELMHIVGLPEHVVQAVIARGSEVGKTIVPDPRIQAVMFTGSTETGTLISQTLANRNDIQVPLIAETGGQNCMIVDSTALPEQVVDDVISSGFQSAGQRCSALRVLFLQEDVADGIITMLKGALAELHVGDPALLSTDIGPVIDAKALKNLNEHVEYLQDKATLHYQCAIPDNSENGAYFFAPRLYEITDLSVLKREVFGPCVHIIRFKAKELDKVIDQINGTGFGLTMGIHSRIEERCEYLAKMSRAGNVYVNRNMIGAIVGVQPFGGRGLSGTGPKAGGPNYLLRLVKEQASPENVQMTNLTPDELNLHHTADAEAQVQQLMANSLRDEKTWRATKLNDRISAVRQLLAKIATVDIIDELADDLGSTLADARAQLNRLEKHMRKPTVLPGPTGESNTLHYEPRGCVVCYADKSTSFNFWTISIITALAAGNTVITVASELFYEEALAFRDKFIATGVAKGVFQVAKPDQLQAILAHPHLAGAVVAARSSRLGYFSQQLAKRHGAILPVISAEYYDTLIKRLITEKTISIDTTASGGNTSLMTMVEDDES</sequence>
<evidence type="ECO:0000256" key="13">
    <source>
        <dbReference type="ARBA" id="ARBA00023268"/>
    </source>
</evidence>
<dbReference type="GO" id="GO:0004657">
    <property type="term" value="F:proline dehydrogenase activity"/>
    <property type="evidence" value="ECO:0007669"/>
    <property type="project" value="UniProtKB-UniRule"/>
</dbReference>
<dbReference type="SUPFAM" id="SSF81935">
    <property type="entry name" value="N-terminal domain of bifunctional PutA protein"/>
    <property type="match status" value="1"/>
</dbReference>
<dbReference type="Pfam" id="PF01619">
    <property type="entry name" value="Pro_dh"/>
    <property type="match status" value="1"/>
</dbReference>
<keyword evidence="12 18" id="KW-0804">Transcription</keyword>
<evidence type="ECO:0000256" key="15">
    <source>
        <dbReference type="ARBA" id="ARBA00048779"/>
    </source>
</evidence>
<dbReference type="PATRIC" id="fig|336831.14.peg.1490"/>
<evidence type="ECO:0000256" key="9">
    <source>
        <dbReference type="ARBA" id="ARBA00023027"/>
    </source>
</evidence>
<dbReference type="PIRSF" id="PIRSF000197">
    <property type="entry name" value="Bifunct_PutA"/>
    <property type="match status" value="1"/>
</dbReference>
<dbReference type="EC" id="1.5.5.2" evidence="18"/>
<dbReference type="NCBIfam" id="TIGR01238">
    <property type="entry name" value="D1pyr5carbox3"/>
    <property type="match status" value="1"/>
</dbReference>
<keyword evidence="5 18" id="KW-0285">Flavoprotein</keyword>
<dbReference type="EMBL" id="LAHO01000014">
    <property type="protein sequence ID" value="KKO44714.1"/>
    <property type="molecule type" value="Genomic_DNA"/>
</dbReference>
<gene>
    <name evidence="24" type="primary">putA</name>
    <name evidence="24" type="ORF">WG68_14310</name>
</gene>